<feature type="compositionally biased region" description="Acidic residues" evidence="1">
    <location>
        <begin position="450"/>
        <end position="464"/>
    </location>
</feature>
<proteinExistence type="predicted"/>
<dbReference type="GeneID" id="54478479"/>
<dbReference type="Proteomes" id="UP000799767">
    <property type="component" value="Unassembled WGS sequence"/>
</dbReference>
<dbReference type="GO" id="GO:0043130">
    <property type="term" value="F:ubiquitin binding"/>
    <property type="evidence" value="ECO:0007669"/>
    <property type="project" value="InterPro"/>
</dbReference>
<evidence type="ECO:0000313" key="3">
    <source>
        <dbReference type="EMBL" id="KAF2481532.1"/>
    </source>
</evidence>
<dbReference type="InterPro" id="IPR003892">
    <property type="entry name" value="CUE"/>
</dbReference>
<organism evidence="3 4">
    <name type="scientific">Neohortaea acidophila</name>
    <dbReference type="NCBI Taxonomy" id="245834"/>
    <lineage>
        <taxon>Eukaryota</taxon>
        <taxon>Fungi</taxon>
        <taxon>Dikarya</taxon>
        <taxon>Ascomycota</taxon>
        <taxon>Pezizomycotina</taxon>
        <taxon>Dothideomycetes</taxon>
        <taxon>Dothideomycetidae</taxon>
        <taxon>Mycosphaerellales</taxon>
        <taxon>Teratosphaeriaceae</taxon>
        <taxon>Neohortaea</taxon>
    </lineage>
</organism>
<dbReference type="PANTHER" id="PTHR21494:SF0">
    <property type="entry name" value="ACTIVATING SIGNAL COINTEGRATOR 1 COMPLEX SUBUNIT 2"/>
    <property type="match status" value="1"/>
</dbReference>
<dbReference type="InterPro" id="IPR009060">
    <property type="entry name" value="UBA-like_sf"/>
</dbReference>
<gene>
    <name evidence="3" type="ORF">BDY17DRAFT_326215</name>
</gene>
<evidence type="ECO:0000256" key="1">
    <source>
        <dbReference type="SAM" id="MobiDB-lite"/>
    </source>
</evidence>
<accession>A0A6A6PNE9</accession>
<reference evidence="3" key="1">
    <citation type="journal article" date="2020" name="Stud. Mycol.">
        <title>101 Dothideomycetes genomes: a test case for predicting lifestyles and emergence of pathogens.</title>
        <authorList>
            <person name="Haridas S."/>
            <person name="Albert R."/>
            <person name="Binder M."/>
            <person name="Bloem J."/>
            <person name="Labutti K."/>
            <person name="Salamov A."/>
            <person name="Andreopoulos B."/>
            <person name="Baker S."/>
            <person name="Barry K."/>
            <person name="Bills G."/>
            <person name="Bluhm B."/>
            <person name="Cannon C."/>
            <person name="Castanera R."/>
            <person name="Culley D."/>
            <person name="Daum C."/>
            <person name="Ezra D."/>
            <person name="Gonzalez J."/>
            <person name="Henrissat B."/>
            <person name="Kuo A."/>
            <person name="Liang C."/>
            <person name="Lipzen A."/>
            <person name="Lutzoni F."/>
            <person name="Magnuson J."/>
            <person name="Mondo S."/>
            <person name="Nolan M."/>
            <person name="Ohm R."/>
            <person name="Pangilinan J."/>
            <person name="Park H.-J."/>
            <person name="Ramirez L."/>
            <person name="Alfaro M."/>
            <person name="Sun H."/>
            <person name="Tritt A."/>
            <person name="Yoshinaga Y."/>
            <person name="Zwiers L.-H."/>
            <person name="Turgeon B."/>
            <person name="Goodwin S."/>
            <person name="Spatafora J."/>
            <person name="Crous P."/>
            <person name="Grigoriev I."/>
        </authorList>
    </citation>
    <scope>NUCLEOTIDE SEQUENCE</scope>
    <source>
        <strain evidence="3">CBS 113389</strain>
    </source>
</reference>
<dbReference type="Gene3D" id="1.10.8.10">
    <property type="entry name" value="DNA helicase RuvA subunit, C-terminal domain"/>
    <property type="match status" value="1"/>
</dbReference>
<dbReference type="AlphaFoldDB" id="A0A6A6PNE9"/>
<dbReference type="PANTHER" id="PTHR21494">
    <property type="entry name" value="ACTIVATING SIGNAL COINTEGRATOR 1 COMPLEX SUBUNIT 2 ASC-1 COMPLEX SUBUNIT P100"/>
    <property type="match status" value="1"/>
</dbReference>
<feature type="compositionally biased region" description="Basic residues" evidence="1">
    <location>
        <begin position="631"/>
        <end position="645"/>
    </location>
</feature>
<dbReference type="PROSITE" id="PS51140">
    <property type="entry name" value="CUE"/>
    <property type="match status" value="1"/>
</dbReference>
<feature type="domain" description="CUE" evidence="2">
    <location>
        <begin position="314"/>
        <end position="357"/>
    </location>
</feature>
<feature type="region of interest" description="Disordered" evidence="1">
    <location>
        <begin position="571"/>
        <end position="651"/>
    </location>
</feature>
<dbReference type="OrthoDB" id="5577209at2759"/>
<dbReference type="InterPro" id="IPR041800">
    <property type="entry name" value="ASCC2_CUE"/>
</dbReference>
<dbReference type="EMBL" id="MU001638">
    <property type="protein sequence ID" value="KAF2481532.1"/>
    <property type="molecule type" value="Genomic_DNA"/>
</dbReference>
<dbReference type="SUPFAM" id="SSF46934">
    <property type="entry name" value="UBA-like"/>
    <property type="match status" value="1"/>
</dbReference>
<keyword evidence="4" id="KW-1185">Reference proteome</keyword>
<feature type="compositionally biased region" description="Gly residues" evidence="1">
    <location>
        <begin position="586"/>
        <end position="607"/>
    </location>
</feature>
<evidence type="ECO:0000259" key="2">
    <source>
        <dbReference type="PROSITE" id="PS51140"/>
    </source>
</evidence>
<sequence>MALPALAPIPPASIRITIAPEEWEACLDSWLTAVDLYIRLPLPKLSAAITHHKAASLGFLRSFYGEYARTEEQIPHKLRHACFAFTRRICFETDIATPLIDADFLAGFCHVHARSTALSSFMAELWKQHGKVVADSMQIKKAALTTALDSGAAQSVQEDLEHLSRIILASPDIATLFVTGSDFLDALTSAYAPTTSTETRKSLTATAYLSLQSLLKIEHPNLSLLTDHLYSLKTQADSQPTSPSLLADLVTNTPLVPKLRRSANVSGGERLVKLLDTLSTYRLASIARPRRRAPKKSRMTLGGGTIPGDEMHVHRISLITQVQDLFPDLGSGFILKLLDEYDDSVEQATAHLLDDSLPPHLQSLDRSEQVPVFDTTSQAQINHLSPNSTPPLQPTAQPYIPARRNVFDNDDFDRLQISATRLHRGKKPEEADTHPPTNKAAILAALAAFDSDDDERDDTYDVEDVGGTVDNANPADGEPAPPQRTAQQQHAMDALLFQAYKSSPEIFARGTDVRRTQPRQSLKMETGMTDEAIEGWAVMLQRDGKRLRKLEMEFSGGGDFDGRQNEIAATAYRDGGTETEDSDAGPAGGRGRGGGRGGARGGRGRGNVAGPSGDANTLAAQRRKEANKGSRANHNRRDQRARKMARGGFAG</sequence>
<dbReference type="Pfam" id="PF02845">
    <property type="entry name" value="CUE"/>
    <property type="match status" value="1"/>
</dbReference>
<protein>
    <recommendedName>
        <fullName evidence="2">CUE domain-containing protein</fullName>
    </recommendedName>
</protein>
<feature type="region of interest" description="Disordered" evidence="1">
    <location>
        <begin position="450"/>
        <end position="483"/>
    </location>
</feature>
<dbReference type="RefSeq" id="XP_033588102.1">
    <property type="nucleotide sequence ID" value="XM_033737477.1"/>
</dbReference>
<dbReference type="SMART" id="SM00546">
    <property type="entry name" value="CUE"/>
    <property type="match status" value="1"/>
</dbReference>
<name>A0A6A6PNE9_9PEZI</name>
<dbReference type="InterPro" id="IPR052586">
    <property type="entry name" value="ASCC2"/>
</dbReference>
<evidence type="ECO:0000313" key="4">
    <source>
        <dbReference type="Proteomes" id="UP000799767"/>
    </source>
</evidence>
<dbReference type="CDD" id="cd14364">
    <property type="entry name" value="CUE_ASCC2"/>
    <property type="match status" value="1"/>
</dbReference>